<dbReference type="SUPFAM" id="SSF50044">
    <property type="entry name" value="SH3-domain"/>
    <property type="match status" value="1"/>
</dbReference>
<accession>A0A1J4JIQ6</accession>
<evidence type="ECO:0000256" key="2">
    <source>
        <dbReference type="PROSITE-ProRule" id="PRU00192"/>
    </source>
</evidence>
<dbReference type="InterPro" id="IPR026791">
    <property type="entry name" value="DOCK"/>
</dbReference>
<comment type="caution">
    <text evidence="5">The sequence shown here is derived from an EMBL/GenBank/DDBJ whole genome shotgun (WGS) entry which is preliminary data.</text>
</comment>
<dbReference type="InterPro" id="IPR001452">
    <property type="entry name" value="SH3_domain"/>
</dbReference>
<dbReference type="GO" id="GO:0031267">
    <property type="term" value="F:small GTPase binding"/>
    <property type="evidence" value="ECO:0007669"/>
    <property type="project" value="TreeGrafter"/>
</dbReference>
<dbReference type="PROSITE" id="PS50002">
    <property type="entry name" value="SH3"/>
    <property type="match status" value="1"/>
</dbReference>
<evidence type="ECO:0000313" key="6">
    <source>
        <dbReference type="Proteomes" id="UP000179807"/>
    </source>
</evidence>
<evidence type="ECO:0000259" key="4">
    <source>
        <dbReference type="PROSITE" id="PS50002"/>
    </source>
</evidence>
<feature type="region of interest" description="Disordered" evidence="3">
    <location>
        <begin position="109"/>
        <end position="153"/>
    </location>
</feature>
<keyword evidence="6" id="KW-1185">Reference proteome</keyword>
<evidence type="ECO:0000313" key="5">
    <source>
        <dbReference type="EMBL" id="OHS97421.1"/>
    </source>
</evidence>
<dbReference type="EMBL" id="MLAK01001115">
    <property type="protein sequence ID" value="OHS97421.1"/>
    <property type="molecule type" value="Genomic_DNA"/>
</dbReference>
<evidence type="ECO:0000256" key="1">
    <source>
        <dbReference type="ARBA" id="ARBA00022443"/>
    </source>
</evidence>
<evidence type="ECO:0000256" key="3">
    <source>
        <dbReference type="SAM" id="MobiDB-lite"/>
    </source>
</evidence>
<dbReference type="GO" id="GO:0005085">
    <property type="term" value="F:guanyl-nucleotide exchange factor activity"/>
    <property type="evidence" value="ECO:0007669"/>
    <property type="project" value="InterPro"/>
</dbReference>
<dbReference type="Proteomes" id="UP000179807">
    <property type="component" value="Unassembled WGS sequence"/>
</dbReference>
<dbReference type="AlphaFoldDB" id="A0A1J4JIQ6"/>
<dbReference type="RefSeq" id="XP_068350558.1">
    <property type="nucleotide sequence ID" value="XM_068494852.1"/>
</dbReference>
<dbReference type="GO" id="GO:0007264">
    <property type="term" value="P:small GTPase-mediated signal transduction"/>
    <property type="evidence" value="ECO:0007669"/>
    <property type="project" value="InterPro"/>
</dbReference>
<reference evidence="5" key="1">
    <citation type="submission" date="2016-10" db="EMBL/GenBank/DDBJ databases">
        <authorList>
            <person name="Benchimol M."/>
            <person name="Almeida L.G."/>
            <person name="Vasconcelos A.T."/>
            <person name="Perreira-Neves A."/>
            <person name="Rosa I.A."/>
            <person name="Tasca T."/>
            <person name="Bogo M.R."/>
            <person name="de Souza W."/>
        </authorList>
    </citation>
    <scope>NUCLEOTIDE SEQUENCE [LARGE SCALE GENOMIC DNA]</scope>
    <source>
        <strain evidence="5">K</strain>
    </source>
</reference>
<gene>
    <name evidence="5" type="ORF">TRFO_09403</name>
</gene>
<dbReference type="GO" id="GO:0005737">
    <property type="term" value="C:cytoplasm"/>
    <property type="evidence" value="ECO:0007669"/>
    <property type="project" value="TreeGrafter"/>
</dbReference>
<feature type="domain" description="SH3" evidence="4">
    <location>
        <begin position="4"/>
        <end position="66"/>
    </location>
</feature>
<feature type="compositionally biased region" description="Low complexity" evidence="3">
    <location>
        <begin position="628"/>
        <end position="638"/>
    </location>
</feature>
<name>A0A1J4JIQ6_9EUKA</name>
<feature type="region of interest" description="Disordered" evidence="3">
    <location>
        <begin position="628"/>
        <end position="654"/>
    </location>
</feature>
<sequence>MSIWRKRSGIAIIKNTYLANGPHQMTVIVGDHISVFEGTDLWLRGKNLYTGKIGIFPLVCASFKEDVDAAPGENCDLDTNKYLLDENDLLKIEAQETIKYALLESANQNQCQNSEESQGDSNNREESDTKNNNENSESSTNKENSKTDKISKKKLSKSFPEIANRISDVITQLELCNKSQTSQSIISAHSALGKNIDNLRDALNLPINPRSFYSTMTTLSTWGRSTNQKTLNNPTNNFMNVSSSFSSSTNVNSELTQSTNNISNQNISGMSSGSNDGNKSNENRYVIIHACVDIKSLQKPMICRFFLYNATKKNFLALPLSLNVTPEKSTHDLVFDKIDRGMINSNLYLVIYTYEMKKNVGQPDQSSKRKNFACAVIPLPECDKNENFGNSTTIESQSVKIDEKAKLPPLHELLTSNDEEAISQAKLIRCIPNISVKITPFYGTTESVIQGQSLQKCEIIRPLLLPSSLTRNEIYSMLTVHLSNFNFDVLHKKTKMSFRLIDTGNKSFVPAIESIDSSLHNKTVWNCNQYKGRGFLYSEIFSVDLSVTKSPLKDLYLIVQVDKCGLTETKLSPNSFGVLPLASDIGSFTMKTKGKIRFYLLPSNNKDGVNVDDLCKFIEKNHSVLKKSFSSNSSTSQDKAIKEKGTKNKNAPKKVGSVNYNLDLASNQLTQNQELFKLLNYTEYTNDLKHSIENFMFCGISEWSKYSPNLLLNLCTIMANMPDFALSAFIAIQQMIGELTSNAGMKYKRSLIDFVEKEFNPFYPTANTNNLEKVSDTMIPLFISSLEGDVTDIKFRNFIKTLPFFLKLISRSYKINPTPERLTKINQIFSILNNIMKKSETVNEKNQNNHENNDNGAENNKAMATYTLMNQKILLLHFSSLLDDLLMCFEPSDSAKFINNFMESVDNENSTLINSKMQLLVDLSTKNIWHKDSTKLLNGLFLKELKEAILREDGIKIILQILPNIMHSSNSTFVISFLPLIDNLLKTSDNKLVLQLLMAIAFNFPKDFPLHLLIYLTKSNNLECSERLFIFVFVLTQKKDDIIKIYQKKDSLSEKYELFDLFWEIALSSKKKSKYPLDTYLSSFIYHFNNDFSILMELL</sequence>
<feature type="compositionally biased region" description="Low complexity" evidence="3">
    <location>
        <begin position="132"/>
        <end position="142"/>
    </location>
</feature>
<dbReference type="InterPro" id="IPR036028">
    <property type="entry name" value="SH3-like_dom_sf"/>
</dbReference>
<dbReference type="VEuPathDB" id="TrichDB:TRFO_09403"/>
<proteinExistence type="predicted"/>
<keyword evidence="1 2" id="KW-0728">SH3 domain</keyword>
<dbReference type="GO" id="GO:0005886">
    <property type="term" value="C:plasma membrane"/>
    <property type="evidence" value="ECO:0007669"/>
    <property type="project" value="TreeGrafter"/>
</dbReference>
<dbReference type="OrthoDB" id="5340910at2759"/>
<dbReference type="GeneID" id="94829556"/>
<protein>
    <recommendedName>
        <fullName evidence="4">SH3 domain-containing protein</fullName>
    </recommendedName>
</protein>
<dbReference type="PANTHER" id="PTHR45653">
    <property type="entry name" value="DEDICATOR OF CYTOKINESIS"/>
    <property type="match status" value="1"/>
</dbReference>
<feature type="compositionally biased region" description="Basic and acidic residues" evidence="3">
    <location>
        <begin position="122"/>
        <end position="131"/>
    </location>
</feature>
<dbReference type="PANTHER" id="PTHR45653:SF10">
    <property type="entry name" value="MYOBLAST CITY, ISOFORM B"/>
    <property type="match status" value="1"/>
</dbReference>
<organism evidence="5 6">
    <name type="scientific">Tritrichomonas foetus</name>
    <dbReference type="NCBI Taxonomy" id="1144522"/>
    <lineage>
        <taxon>Eukaryota</taxon>
        <taxon>Metamonada</taxon>
        <taxon>Parabasalia</taxon>
        <taxon>Tritrichomonadida</taxon>
        <taxon>Tritrichomonadidae</taxon>
        <taxon>Tritrichomonas</taxon>
    </lineage>
</organism>